<dbReference type="Pfam" id="PF01833">
    <property type="entry name" value="TIG"/>
    <property type="match status" value="1"/>
</dbReference>
<evidence type="ECO:0000256" key="1">
    <source>
        <dbReference type="SAM" id="MobiDB-lite"/>
    </source>
</evidence>
<comment type="caution">
    <text evidence="3">The sequence shown here is derived from an EMBL/GenBank/DDBJ whole genome shotgun (WGS) entry which is preliminary data.</text>
</comment>
<feature type="compositionally biased region" description="Polar residues" evidence="1">
    <location>
        <begin position="766"/>
        <end position="775"/>
    </location>
</feature>
<dbReference type="OrthoDB" id="641420at2"/>
<gene>
    <name evidence="3" type="ORF">E2R66_05905</name>
</gene>
<organism evidence="3 4">
    <name type="scientific">Mucilaginibacter psychrotolerans</name>
    <dbReference type="NCBI Taxonomy" id="1524096"/>
    <lineage>
        <taxon>Bacteria</taxon>
        <taxon>Pseudomonadati</taxon>
        <taxon>Bacteroidota</taxon>
        <taxon>Sphingobacteriia</taxon>
        <taxon>Sphingobacteriales</taxon>
        <taxon>Sphingobacteriaceae</taxon>
        <taxon>Mucilaginibacter</taxon>
    </lineage>
</organism>
<feature type="domain" description="Fibronectin type-III" evidence="2">
    <location>
        <begin position="779"/>
        <end position="883"/>
    </location>
</feature>
<dbReference type="InterPro" id="IPR013783">
    <property type="entry name" value="Ig-like_fold"/>
</dbReference>
<evidence type="ECO:0000259" key="2">
    <source>
        <dbReference type="SMART" id="SM00060"/>
    </source>
</evidence>
<sequence>MNNLTSSTILLAQLVYRRTKAVTLTLIIAVVSACAFAAKPIPAVVHVRSAAFAYTITSFSPASGAPGTLVTVTGSGFTSASTLAIGGKPAIVTSYTATQIVGMVMPGAITGKVVIASVSSSTDFTVTETPYPVFQQGAKLIDTTIKYGPYNSVFESIGQGKTAALAADGNSAVVGSSSSYLFYARKNNKWTVSAVFVGNTPFRTLSNYLALSADGSTALTGHDAGPAKLYKRTNGAWQDAGTLNDSLGNVVGLSADGKTAILGKNSYGGSYSGGETGLGITIMKLVGNTWQKQQVADVPNYTEEHVYLGMIRFDEEGNVTNTPQYYTVGRGSPGNRVAISADGKTAAASSFQNAGRYNRLFNLGYTAIYKLSSTGWEVQAVLPQYGDFKFSADGNTFLAGGLVYTRNGDTWSLQQYLPYGGGAMSADGNTIVFAAPTPAAFIRAGNGWVQKEIPAPNPAAVATEDRLNNIALSADGSTAFFGIPDDATRKSQYNNQPLGSVTVYGTVPYNPLDYATTITFSNTTATTTTLSWPRGNGTTNRAVFLKMGTDGVPAAINGTAYTPDSSFMSFNSWPKIASVAATGWYCVYNGKGGYVNISGLRTGTTYTASVVEYTGSAGAETYRVTGVKTKVTTPIVAPNYATSVRANPGKNPATMMSIEYYPNGPIPVGLAIFVKEIGLASSIFYPYNYSEIPLPGTASYAANNKFGTGEQIGGSGWFCVYNGVPSPNAVSVTGLRPGAYYRVVAVNYNGSKSKPVYTEPDDRGSTGDTYRTNSFDPPTGYATALTFSNTTATSSTLSWTNGTGASRAVFIKAGSLGAPVIYEGYYSPEASNPYTLGNPVYQQSGNTDWYCVYAGTGSSVNLLGLSPSTTYRVVVVDYNGGDGAAPAAFVARFNGANVTTPAPVGAPATPPTGYATAYAFSNTAPTSTTLSWTSSNGAARAVFLKKGTSGALNVLQGHAYTASNTFGLGDMAGTNGWYCIYNGTGSSVNIAGLSASTTYRAIVLEYNKVTGVAGTEGYNLSRYNGANVTTTVAPALVLTTNQKRMLVEQEVLADNATPDLNIHQGMSPNGDGANDVFTIDGIGAYPQNTVKIMNSNGDVIYTAIGYDNYLKAFDGHSAKGDLQKAGTYFYALEYKKGADTIRKTGYLVIKY</sequence>
<dbReference type="CDD" id="cd00603">
    <property type="entry name" value="IPT_PCSR"/>
    <property type="match status" value="1"/>
</dbReference>
<keyword evidence="4" id="KW-1185">Reference proteome</keyword>
<reference evidence="3 4" key="1">
    <citation type="journal article" date="2017" name="Int. J. Syst. Evol. Microbiol.">
        <title>Mucilaginibacterpsychrotolerans sp. nov., isolated from peatlands.</title>
        <authorList>
            <person name="Deng Y."/>
            <person name="Shen L."/>
            <person name="Xu B."/>
            <person name="Liu Y."/>
            <person name="Gu Z."/>
            <person name="Liu H."/>
            <person name="Zhou Y."/>
        </authorList>
    </citation>
    <scope>NUCLEOTIDE SEQUENCE [LARGE SCALE GENOMIC DNA]</scope>
    <source>
        <strain evidence="3 4">NH7-4</strain>
    </source>
</reference>
<dbReference type="InterPro" id="IPR014756">
    <property type="entry name" value="Ig_E-set"/>
</dbReference>
<dbReference type="RefSeq" id="WP_133227889.1">
    <property type="nucleotide sequence ID" value="NZ_SOZE01000004.1"/>
</dbReference>
<dbReference type="AlphaFoldDB" id="A0A4Y8SL29"/>
<dbReference type="InterPro" id="IPR003961">
    <property type="entry name" value="FN3_dom"/>
</dbReference>
<dbReference type="Pfam" id="PF13585">
    <property type="entry name" value="CHU_C"/>
    <property type="match status" value="1"/>
</dbReference>
<feature type="region of interest" description="Disordered" evidence="1">
    <location>
        <begin position="754"/>
        <end position="775"/>
    </location>
</feature>
<dbReference type="SUPFAM" id="SSF49265">
    <property type="entry name" value="Fibronectin type III"/>
    <property type="match status" value="2"/>
</dbReference>
<dbReference type="SUPFAM" id="SSF81296">
    <property type="entry name" value="E set domains"/>
    <property type="match status" value="1"/>
</dbReference>
<protein>
    <recommendedName>
        <fullName evidence="2">Fibronectin type-III domain-containing protein</fullName>
    </recommendedName>
</protein>
<proteinExistence type="predicted"/>
<name>A0A4Y8SL29_9SPHI</name>
<evidence type="ECO:0000313" key="4">
    <source>
        <dbReference type="Proteomes" id="UP000297540"/>
    </source>
</evidence>
<dbReference type="InterPro" id="IPR036116">
    <property type="entry name" value="FN3_sf"/>
</dbReference>
<dbReference type="InterPro" id="IPR002909">
    <property type="entry name" value="IPT_dom"/>
</dbReference>
<feature type="domain" description="Fibronectin type-III" evidence="2">
    <location>
        <begin position="512"/>
        <end position="620"/>
    </location>
</feature>
<dbReference type="Proteomes" id="UP000297540">
    <property type="component" value="Unassembled WGS sequence"/>
</dbReference>
<dbReference type="SMART" id="SM00060">
    <property type="entry name" value="FN3"/>
    <property type="match status" value="3"/>
</dbReference>
<feature type="domain" description="Fibronectin type-III" evidence="2">
    <location>
        <begin position="912"/>
        <end position="1013"/>
    </location>
</feature>
<dbReference type="EMBL" id="SOZE01000004">
    <property type="protein sequence ID" value="TFF39154.1"/>
    <property type="molecule type" value="Genomic_DNA"/>
</dbReference>
<evidence type="ECO:0000313" key="3">
    <source>
        <dbReference type="EMBL" id="TFF39154.1"/>
    </source>
</evidence>
<dbReference type="Gene3D" id="2.60.40.10">
    <property type="entry name" value="Immunoglobulins"/>
    <property type="match status" value="2"/>
</dbReference>
<dbReference type="SUPFAM" id="SSF82171">
    <property type="entry name" value="DPP6 N-terminal domain-like"/>
    <property type="match status" value="1"/>
</dbReference>
<accession>A0A4Y8SL29</accession>